<dbReference type="InParanoid" id="A0A409VIX3"/>
<name>A0A409VIX3_9AGAR</name>
<dbReference type="EMBL" id="NHYE01005636">
    <property type="protein sequence ID" value="PPQ66211.1"/>
    <property type="molecule type" value="Genomic_DNA"/>
</dbReference>
<protein>
    <submittedName>
        <fullName evidence="2">Uncharacterized protein</fullName>
    </submittedName>
</protein>
<organism evidence="2 3">
    <name type="scientific">Gymnopilus dilepis</name>
    <dbReference type="NCBI Taxonomy" id="231916"/>
    <lineage>
        <taxon>Eukaryota</taxon>
        <taxon>Fungi</taxon>
        <taxon>Dikarya</taxon>
        <taxon>Basidiomycota</taxon>
        <taxon>Agaricomycotina</taxon>
        <taxon>Agaricomycetes</taxon>
        <taxon>Agaricomycetidae</taxon>
        <taxon>Agaricales</taxon>
        <taxon>Agaricineae</taxon>
        <taxon>Hymenogastraceae</taxon>
        <taxon>Gymnopilus</taxon>
    </lineage>
</organism>
<evidence type="ECO:0000313" key="2">
    <source>
        <dbReference type="EMBL" id="PPQ66211.1"/>
    </source>
</evidence>
<reference evidence="2 3" key="1">
    <citation type="journal article" date="2018" name="Evol. Lett.">
        <title>Horizontal gene cluster transfer increased hallucinogenic mushroom diversity.</title>
        <authorList>
            <person name="Reynolds H.T."/>
            <person name="Vijayakumar V."/>
            <person name="Gluck-Thaler E."/>
            <person name="Korotkin H.B."/>
            <person name="Matheny P.B."/>
            <person name="Slot J.C."/>
        </authorList>
    </citation>
    <scope>NUCLEOTIDE SEQUENCE [LARGE SCALE GENOMIC DNA]</scope>
    <source>
        <strain evidence="2 3">SRW20</strain>
    </source>
</reference>
<gene>
    <name evidence="2" type="ORF">CVT26_011070</name>
</gene>
<evidence type="ECO:0000313" key="3">
    <source>
        <dbReference type="Proteomes" id="UP000284706"/>
    </source>
</evidence>
<sequence length="109" mass="11825">MSIVEVIKHHRDIHDSLPTGERIICPRRSPSPSPSEADRHKTNNLCSSPLGLKKLDIEKELQLPRVDSTSASPLRPSSASITSFFPWVCSSAHTPPLGLSTAVASEKTS</sequence>
<dbReference type="Proteomes" id="UP000284706">
    <property type="component" value="Unassembled WGS sequence"/>
</dbReference>
<proteinExistence type="predicted"/>
<feature type="region of interest" description="Disordered" evidence="1">
    <location>
        <begin position="21"/>
        <end position="47"/>
    </location>
</feature>
<evidence type="ECO:0000256" key="1">
    <source>
        <dbReference type="SAM" id="MobiDB-lite"/>
    </source>
</evidence>
<comment type="caution">
    <text evidence="2">The sequence shown here is derived from an EMBL/GenBank/DDBJ whole genome shotgun (WGS) entry which is preliminary data.</text>
</comment>
<dbReference type="AlphaFoldDB" id="A0A409VIX3"/>
<accession>A0A409VIX3</accession>
<keyword evidence="3" id="KW-1185">Reference proteome</keyword>